<dbReference type="EMBL" id="ML145136">
    <property type="protein sequence ID" value="TBU57481.1"/>
    <property type="molecule type" value="Genomic_DNA"/>
</dbReference>
<name>A0A4Q9PST4_9APHY</name>
<proteinExistence type="predicted"/>
<evidence type="ECO:0000313" key="1">
    <source>
        <dbReference type="EMBL" id="TBU57481.1"/>
    </source>
</evidence>
<evidence type="ECO:0000313" key="2">
    <source>
        <dbReference type="Proteomes" id="UP000292082"/>
    </source>
</evidence>
<dbReference type="Proteomes" id="UP000292082">
    <property type="component" value="Unassembled WGS sequence"/>
</dbReference>
<accession>A0A4Q9PST4</accession>
<reference evidence="1 2" key="1">
    <citation type="submission" date="2019-01" db="EMBL/GenBank/DDBJ databases">
        <title>Draft genome sequences of three monokaryotic isolates of the white-rot basidiomycete fungus Dichomitus squalens.</title>
        <authorList>
            <consortium name="DOE Joint Genome Institute"/>
            <person name="Lopez S.C."/>
            <person name="Andreopoulos B."/>
            <person name="Pangilinan J."/>
            <person name="Lipzen A."/>
            <person name="Riley R."/>
            <person name="Ahrendt S."/>
            <person name="Ng V."/>
            <person name="Barry K."/>
            <person name="Daum C."/>
            <person name="Grigoriev I.V."/>
            <person name="Hilden K.S."/>
            <person name="Makela M.R."/>
            <person name="de Vries R.P."/>
        </authorList>
    </citation>
    <scope>NUCLEOTIDE SEQUENCE [LARGE SCALE GENOMIC DNA]</scope>
    <source>
        <strain evidence="1 2">CBS 464.89</strain>
    </source>
</reference>
<gene>
    <name evidence="1" type="ORF">BD310DRAFT_545464</name>
</gene>
<protein>
    <submittedName>
        <fullName evidence="1">Uncharacterized protein</fullName>
    </submittedName>
</protein>
<dbReference type="AlphaFoldDB" id="A0A4Q9PST4"/>
<keyword evidence="2" id="KW-1185">Reference proteome</keyword>
<sequence length="103" mass="11981">MLSPNITLFGHARTSLFLCLVLQMRLREWMSISIHHAYTHLFDAVSQMYLAHPTPQPGLRRLTWRPATVFRCIRREDVISAWRIQGCTAHRMVIPRRQGDGLA</sequence>
<organism evidence="1 2">
    <name type="scientific">Dichomitus squalens</name>
    <dbReference type="NCBI Taxonomy" id="114155"/>
    <lineage>
        <taxon>Eukaryota</taxon>
        <taxon>Fungi</taxon>
        <taxon>Dikarya</taxon>
        <taxon>Basidiomycota</taxon>
        <taxon>Agaricomycotina</taxon>
        <taxon>Agaricomycetes</taxon>
        <taxon>Polyporales</taxon>
        <taxon>Polyporaceae</taxon>
        <taxon>Dichomitus</taxon>
    </lineage>
</organism>